<dbReference type="Pfam" id="PF00512">
    <property type="entry name" value="HisKA"/>
    <property type="match status" value="1"/>
</dbReference>
<dbReference type="PROSITE" id="PS50109">
    <property type="entry name" value="HIS_KIN"/>
    <property type="match status" value="1"/>
</dbReference>
<dbReference type="Gene3D" id="3.30.450.20">
    <property type="entry name" value="PAS domain"/>
    <property type="match status" value="2"/>
</dbReference>
<feature type="domain" description="Histidine kinase" evidence="15">
    <location>
        <begin position="362"/>
        <end position="593"/>
    </location>
</feature>
<evidence type="ECO:0000259" key="15">
    <source>
        <dbReference type="PROSITE" id="PS50109"/>
    </source>
</evidence>
<dbReference type="InterPro" id="IPR036890">
    <property type="entry name" value="HATPase_C_sf"/>
</dbReference>
<dbReference type="SUPFAM" id="SSF103190">
    <property type="entry name" value="Sensory domain-like"/>
    <property type="match status" value="1"/>
</dbReference>
<evidence type="ECO:0000256" key="4">
    <source>
        <dbReference type="ARBA" id="ARBA00022475"/>
    </source>
</evidence>
<evidence type="ECO:0000256" key="2">
    <source>
        <dbReference type="ARBA" id="ARBA00004651"/>
    </source>
</evidence>
<dbReference type="GO" id="GO:0005524">
    <property type="term" value="F:ATP binding"/>
    <property type="evidence" value="ECO:0007669"/>
    <property type="project" value="UniProtKB-KW"/>
</dbReference>
<keyword evidence="11 14" id="KW-1133">Transmembrane helix</keyword>
<dbReference type="InterPro" id="IPR003661">
    <property type="entry name" value="HisK_dim/P_dom"/>
</dbReference>
<evidence type="ECO:0000256" key="5">
    <source>
        <dbReference type="ARBA" id="ARBA00022553"/>
    </source>
</evidence>
<dbReference type="SUPFAM" id="SSF47384">
    <property type="entry name" value="Homodimeric domain of signal transducing histidine kinase"/>
    <property type="match status" value="1"/>
</dbReference>
<organism evidence="16 17">
    <name type="scientific">Novosphingobium clariflavum</name>
    <dbReference type="NCBI Taxonomy" id="2029884"/>
    <lineage>
        <taxon>Bacteria</taxon>
        <taxon>Pseudomonadati</taxon>
        <taxon>Pseudomonadota</taxon>
        <taxon>Alphaproteobacteria</taxon>
        <taxon>Sphingomonadales</taxon>
        <taxon>Sphingomonadaceae</taxon>
        <taxon>Novosphingobium</taxon>
    </lineage>
</organism>
<accession>A0ABV6S702</accession>
<dbReference type="PIRSF" id="PIRSF036431">
    <property type="entry name" value="STHK_DctB"/>
    <property type="match status" value="1"/>
</dbReference>
<dbReference type="SMART" id="SM00388">
    <property type="entry name" value="HisKA"/>
    <property type="match status" value="1"/>
</dbReference>
<dbReference type="EC" id="2.7.13.3" evidence="3"/>
<dbReference type="InterPro" id="IPR017055">
    <property type="entry name" value="Sig_transdc_His_kinase_DctB"/>
</dbReference>
<evidence type="ECO:0000256" key="1">
    <source>
        <dbReference type="ARBA" id="ARBA00000085"/>
    </source>
</evidence>
<dbReference type="SMART" id="SM00387">
    <property type="entry name" value="HATPase_c"/>
    <property type="match status" value="1"/>
</dbReference>
<keyword evidence="5" id="KW-0597">Phosphoprotein</keyword>
<evidence type="ECO:0000256" key="13">
    <source>
        <dbReference type="SAM" id="Coils"/>
    </source>
</evidence>
<comment type="catalytic activity">
    <reaction evidence="1">
        <text>ATP + protein L-histidine = ADP + protein N-phospho-L-histidine.</text>
        <dbReference type="EC" id="2.7.13.3"/>
    </reaction>
</comment>
<dbReference type="Gene3D" id="6.10.250.3020">
    <property type="match status" value="1"/>
</dbReference>
<dbReference type="Gene3D" id="3.30.565.10">
    <property type="entry name" value="Histidine kinase-like ATPase, C-terminal domain"/>
    <property type="match status" value="1"/>
</dbReference>
<dbReference type="PRINTS" id="PR00344">
    <property type="entry name" value="BCTRLSENSOR"/>
</dbReference>
<evidence type="ECO:0000256" key="6">
    <source>
        <dbReference type="ARBA" id="ARBA00022679"/>
    </source>
</evidence>
<dbReference type="Proteomes" id="UP001589858">
    <property type="component" value="Unassembled WGS sequence"/>
</dbReference>
<evidence type="ECO:0000256" key="14">
    <source>
        <dbReference type="SAM" id="Phobius"/>
    </source>
</evidence>
<keyword evidence="10 16" id="KW-0067">ATP-binding</keyword>
<dbReference type="PANTHER" id="PTHR43065:SF46">
    <property type="entry name" value="C4-DICARBOXYLATE TRANSPORT SENSOR PROTEIN DCTB"/>
    <property type="match status" value="1"/>
</dbReference>
<evidence type="ECO:0000313" key="17">
    <source>
        <dbReference type="Proteomes" id="UP001589858"/>
    </source>
</evidence>
<evidence type="ECO:0000256" key="3">
    <source>
        <dbReference type="ARBA" id="ARBA00012438"/>
    </source>
</evidence>
<evidence type="ECO:0000313" key="16">
    <source>
        <dbReference type="EMBL" id="MFC0685019.1"/>
    </source>
</evidence>
<keyword evidence="14" id="KW-0472">Membrane</keyword>
<dbReference type="InterPro" id="IPR036097">
    <property type="entry name" value="HisK_dim/P_sf"/>
</dbReference>
<keyword evidence="4" id="KW-1003">Cell membrane</keyword>
<dbReference type="Pfam" id="PF02518">
    <property type="entry name" value="HATPase_c"/>
    <property type="match status" value="1"/>
</dbReference>
<dbReference type="CDD" id="cd00082">
    <property type="entry name" value="HisKA"/>
    <property type="match status" value="1"/>
</dbReference>
<evidence type="ECO:0000256" key="12">
    <source>
        <dbReference type="ARBA" id="ARBA00023012"/>
    </source>
</evidence>
<dbReference type="SUPFAM" id="SSF55874">
    <property type="entry name" value="ATPase domain of HSP90 chaperone/DNA topoisomerase II/histidine kinase"/>
    <property type="match status" value="1"/>
</dbReference>
<evidence type="ECO:0000256" key="7">
    <source>
        <dbReference type="ARBA" id="ARBA00022692"/>
    </source>
</evidence>
<comment type="caution">
    <text evidence="16">The sequence shown here is derived from an EMBL/GenBank/DDBJ whole genome shotgun (WGS) entry which is preliminary data.</text>
</comment>
<evidence type="ECO:0000256" key="9">
    <source>
        <dbReference type="ARBA" id="ARBA00022777"/>
    </source>
</evidence>
<dbReference type="InterPro" id="IPR029151">
    <property type="entry name" value="Sensor-like_sf"/>
</dbReference>
<sequence length="593" mass="63767">MNRRHGLYWLVAALAAALVAGSVAGEVVRRRSAAAFAASVAADARLRQALLDSEIARFRLLPQALADDRDVIAAARAEPGAVKRLNAKFETFANRIGASAIYLIGPDGFSVAASNWNRRESFSGRDYRFRRYYRDAMRSGGGAQFALGTVSHHPGLYLARKVAGSSVLVIKLDFDRIEAQWRTAGGETFVTNADGVILVTSRDAWRFAMTQPIDTAAQQAVAADIGAPGLKPRPYTIDREGLVRMDERRGALQLASSPPSRDGWQVNLAQPIRVAVTTPMRSAQVMAALLALLAVGAVWWLAQRNRRRRERTALLEAAVTERTAELRREMEERAALEHRAALLREELRLANRLATLGQVTASVAHETAQPVTAIRNYAASAGHLLDQGASGEVRENLSAIDRLAERIGVITAQLRGFARKGIAGEGGAGSVLLADGLDGARLLLKERLAAVRYETPDIPAGLLVRGDKVRIEQILVNLLQNATEALAGHPDPRITITLALEENVNEDEDEEGKAQAVCLVIADNGPGIAPEIAARLFTPFATSRAEGLGLGLVIAQDIAQEFGGSLRLLPDEAARGLMPGTGGAAFELRLRLA</sequence>
<gene>
    <name evidence="16" type="ORF">ACFFF8_10465</name>
</gene>
<name>A0ABV6S702_9SPHN</name>
<dbReference type="RefSeq" id="WP_267221426.1">
    <property type="nucleotide sequence ID" value="NZ_JAPCWC010000010.1"/>
</dbReference>
<reference evidence="16 17" key="1">
    <citation type="submission" date="2024-09" db="EMBL/GenBank/DDBJ databases">
        <authorList>
            <person name="Sun Q."/>
            <person name="Mori K."/>
        </authorList>
    </citation>
    <scope>NUCLEOTIDE SEQUENCE [LARGE SCALE GENOMIC DNA]</scope>
    <source>
        <strain evidence="16 17">CICC 11035S</strain>
    </source>
</reference>
<keyword evidence="6" id="KW-0808">Transferase</keyword>
<evidence type="ECO:0000256" key="11">
    <source>
        <dbReference type="ARBA" id="ARBA00022989"/>
    </source>
</evidence>
<dbReference type="Gene3D" id="1.10.287.130">
    <property type="match status" value="1"/>
</dbReference>
<dbReference type="InterPro" id="IPR004358">
    <property type="entry name" value="Sig_transdc_His_kin-like_C"/>
</dbReference>
<dbReference type="InterPro" id="IPR003594">
    <property type="entry name" value="HATPase_dom"/>
</dbReference>
<dbReference type="InterPro" id="IPR005467">
    <property type="entry name" value="His_kinase_dom"/>
</dbReference>
<evidence type="ECO:0000256" key="8">
    <source>
        <dbReference type="ARBA" id="ARBA00022741"/>
    </source>
</evidence>
<dbReference type="PANTHER" id="PTHR43065">
    <property type="entry name" value="SENSOR HISTIDINE KINASE"/>
    <property type="match status" value="1"/>
</dbReference>
<keyword evidence="13" id="KW-0175">Coiled coil</keyword>
<proteinExistence type="predicted"/>
<keyword evidence="17" id="KW-1185">Reference proteome</keyword>
<feature type="coiled-coil region" evidence="13">
    <location>
        <begin position="326"/>
        <end position="353"/>
    </location>
</feature>
<comment type="subcellular location">
    <subcellularLocation>
        <location evidence="2">Cell membrane</location>
        <topology evidence="2">Multi-pass membrane protein</topology>
    </subcellularLocation>
</comment>
<feature type="transmembrane region" description="Helical" evidence="14">
    <location>
        <begin position="283"/>
        <end position="302"/>
    </location>
</feature>
<dbReference type="EMBL" id="JBHLTM010000036">
    <property type="protein sequence ID" value="MFC0685019.1"/>
    <property type="molecule type" value="Genomic_DNA"/>
</dbReference>
<keyword evidence="8" id="KW-0547">Nucleotide-binding</keyword>
<keyword evidence="12" id="KW-0902">Two-component regulatory system</keyword>
<keyword evidence="9" id="KW-0418">Kinase</keyword>
<keyword evidence="7 14" id="KW-0812">Transmembrane</keyword>
<protein>
    <recommendedName>
        <fullName evidence="3">histidine kinase</fullName>
        <ecNumber evidence="3">2.7.13.3</ecNumber>
    </recommendedName>
</protein>
<evidence type="ECO:0000256" key="10">
    <source>
        <dbReference type="ARBA" id="ARBA00022840"/>
    </source>
</evidence>